<sequence>VTLRVSGPPLRGVFFFFQWHLNQIGGDIMSTPTASAPSLKKVSLITLREKKERGEPI</sequence>
<feature type="non-terminal residue" evidence="1">
    <location>
        <position position="57"/>
    </location>
</feature>
<evidence type="ECO:0000313" key="1">
    <source>
        <dbReference type="EMBL" id="SVC51235.1"/>
    </source>
</evidence>
<organism evidence="1">
    <name type="scientific">marine metagenome</name>
    <dbReference type="NCBI Taxonomy" id="408172"/>
    <lineage>
        <taxon>unclassified sequences</taxon>
        <taxon>metagenomes</taxon>
        <taxon>ecological metagenomes</taxon>
    </lineage>
</organism>
<dbReference type="EMBL" id="UINC01095277">
    <property type="protein sequence ID" value="SVC51235.1"/>
    <property type="molecule type" value="Genomic_DNA"/>
</dbReference>
<feature type="non-terminal residue" evidence="1">
    <location>
        <position position="1"/>
    </location>
</feature>
<dbReference type="AlphaFoldDB" id="A0A382MSZ0"/>
<gene>
    <name evidence="1" type="ORF">METZ01_LOCUS304089</name>
</gene>
<accession>A0A382MSZ0</accession>
<reference evidence="1" key="1">
    <citation type="submission" date="2018-05" db="EMBL/GenBank/DDBJ databases">
        <authorList>
            <person name="Lanie J.A."/>
            <person name="Ng W.-L."/>
            <person name="Kazmierczak K.M."/>
            <person name="Andrzejewski T.M."/>
            <person name="Davidsen T.M."/>
            <person name="Wayne K.J."/>
            <person name="Tettelin H."/>
            <person name="Glass J.I."/>
            <person name="Rusch D."/>
            <person name="Podicherti R."/>
            <person name="Tsui H.-C.T."/>
            <person name="Winkler M.E."/>
        </authorList>
    </citation>
    <scope>NUCLEOTIDE SEQUENCE</scope>
</reference>
<protein>
    <submittedName>
        <fullName evidence="1">Uncharacterized protein</fullName>
    </submittedName>
</protein>
<proteinExistence type="predicted"/>
<name>A0A382MSZ0_9ZZZZ</name>